<proteinExistence type="inferred from homology"/>
<dbReference type="InterPro" id="IPR036631">
    <property type="entry name" value="MGMT_N_sf"/>
</dbReference>
<keyword evidence="6" id="KW-0010">Activator</keyword>
<dbReference type="InterPro" id="IPR008332">
    <property type="entry name" value="MethylG_MeTrfase_N"/>
</dbReference>
<evidence type="ECO:0000256" key="8">
    <source>
        <dbReference type="ARBA" id="ARBA00049348"/>
    </source>
</evidence>
<comment type="catalytic activity">
    <reaction evidence="1 9">
        <text>a 4-O-methyl-thymidine in DNA + L-cysteinyl-[protein] = a thymidine in DNA + S-methyl-L-cysteinyl-[protein]</text>
        <dbReference type="Rhea" id="RHEA:53428"/>
        <dbReference type="Rhea" id="RHEA-COMP:10131"/>
        <dbReference type="Rhea" id="RHEA-COMP:10132"/>
        <dbReference type="Rhea" id="RHEA-COMP:13555"/>
        <dbReference type="Rhea" id="RHEA-COMP:13556"/>
        <dbReference type="ChEBI" id="CHEBI:29950"/>
        <dbReference type="ChEBI" id="CHEBI:82612"/>
        <dbReference type="ChEBI" id="CHEBI:137386"/>
        <dbReference type="ChEBI" id="CHEBI:137387"/>
        <dbReference type="EC" id="2.1.1.63"/>
    </reaction>
</comment>
<dbReference type="InterPro" id="IPR001497">
    <property type="entry name" value="MethylDNA_cys_MeTrfase_AS"/>
</dbReference>
<dbReference type="Proteomes" id="UP001172083">
    <property type="component" value="Unassembled WGS sequence"/>
</dbReference>
<dbReference type="Pfam" id="PF12833">
    <property type="entry name" value="HTH_18"/>
    <property type="match status" value="1"/>
</dbReference>
<feature type="active site" description="Nucleophile; methyl group acceptor" evidence="9">
    <location>
        <position position="319"/>
    </location>
</feature>
<gene>
    <name evidence="11" type="ORF">QQ020_18275</name>
</gene>
<dbReference type="Pfam" id="PF01035">
    <property type="entry name" value="DNA_binding_1"/>
    <property type="match status" value="1"/>
</dbReference>
<name>A0ABT8L8D9_9BACT</name>
<keyword evidence="2 9" id="KW-0963">Cytoplasm</keyword>
<comment type="caution">
    <text evidence="11">The sequence shown here is derived from an EMBL/GenBank/DDBJ whole genome shotgun (WGS) entry which is preliminary data.</text>
</comment>
<keyword evidence="4 9" id="KW-0808">Transferase</keyword>
<evidence type="ECO:0000256" key="6">
    <source>
        <dbReference type="ARBA" id="ARBA00023159"/>
    </source>
</evidence>
<dbReference type="PIRSF" id="PIRSF000409">
    <property type="entry name" value="Ada"/>
    <property type="match status" value="1"/>
</dbReference>
<dbReference type="CDD" id="cd06445">
    <property type="entry name" value="ATase"/>
    <property type="match status" value="1"/>
</dbReference>
<dbReference type="InterPro" id="IPR036217">
    <property type="entry name" value="MethylDNA_cys_MeTrfase_DNAb"/>
</dbReference>
<dbReference type="InterPro" id="IPR035451">
    <property type="entry name" value="Ada-like_dom_sf"/>
</dbReference>
<evidence type="ECO:0000256" key="2">
    <source>
        <dbReference type="ARBA" id="ARBA00022490"/>
    </source>
</evidence>
<evidence type="ECO:0000256" key="3">
    <source>
        <dbReference type="ARBA" id="ARBA00022603"/>
    </source>
</evidence>
<comment type="subcellular location">
    <subcellularLocation>
        <location evidence="9">Cytoplasm</location>
    </subcellularLocation>
</comment>
<protein>
    <recommendedName>
        <fullName evidence="9">Methylated-DNA--protein-cysteine methyltransferase</fullName>
        <ecNumber evidence="9">2.1.1.63</ecNumber>
    </recommendedName>
    <alternativeName>
        <fullName evidence="9">6-O-methylguanine-DNA methyltransferase</fullName>
        <shortName evidence="9">MGMT</shortName>
    </alternativeName>
    <alternativeName>
        <fullName evidence="9">O-6-methylguanine-DNA-alkyltransferase</fullName>
    </alternativeName>
</protein>
<dbReference type="Gene3D" id="1.10.10.60">
    <property type="entry name" value="Homeodomain-like"/>
    <property type="match status" value="1"/>
</dbReference>
<dbReference type="InterPro" id="IPR036388">
    <property type="entry name" value="WH-like_DNA-bd_sf"/>
</dbReference>
<dbReference type="SUPFAM" id="SSF46767">
    <property type="entry name" value="Methylated DNA-protein cysteine methyltransferase, C-terminal domain"/>
    <property type="match status" value="1"/>
</dbReference>
<evidence type="ECO:0000256" key="4">
    <source>
        <dbReference type="ARBA" id="ARBA00022679"/>
    </source>
</evidence>
<comment type="function">
    <text evidence="9">Involved in the cellular defense against the biological effects of O6-methylguanine (O6-MeG) and O4-methylthymine (O4-MeT) in DNA. Repairs the methylated nucleobase in DNA by stoichiometrically transferring the methyl group to a cysteine residue in the enzyme. This is a suicide reaction: the enzyme is irreversibly inactivated.</text>
</comment>
<keyword evidence="12" id="KW-1185">Reference proteome</keyword>
<keyword evidence="3 9" id="KW-0489">Methyltransferase</keyword>
<dbReference type="HAMAP" id="MF_00772">
    <property type="entry name" value="OGT"/>
    <property type="match status" value="1"/>
</dbReference>
<dbReference type="PROSITE" id="PS00374">
    <property type="entry name" value="MGMT"/>
    <property type="match status" value="1"/>
</dbReference>
<evidence type="ECO:0000256" key="7">
    <source>
        <dbReference type="ARBA" id="ARBA00023204"/>
    </source>
</evidence>
<evidence type="ECO:0000256" key="5">
    <source>
        <dbReference type="ARBA" id="ARBA00022763"/>
    </source>
</evidence>
<dbReference type="InterPro" id="IPR018060">
    <property type="entry name" value="HTH_AraC"/>
</dbReference>
<dbReference type="Gene3D" id="1.10.10.10">
    <property type="entry name" value="Winged helix-like DNA-binding domain superfamily/Winged helix DNA-binding domain"/>
    <property type="match status" value="1"/>
</dbReference>
<dbReference type="PROSITE" id="PS01124">
    <property type="entry name" value="HTH_ARAC_FAMILY_2"/>
    <property type="match status" value="1"/>
</dbReference>
<keyword evidence="5 9" id="KW-0227">DNA damage</keyword>
<comment type="catalytic activity">
    <reaction evidence="8 9">
        <text>a 6-O-methyl-2'-deoxyguanosine in DNA + L-cysteinyl-[protein] = S-methyl-L-cysteinyl-[protein] + a 2'-deoxyguanosine in DNA</text>
        <dbReference type="Rhea" id="RHEA:24000"/>
        <dbReference type="Rhea" id="RHEA-COMP:10131"/>
        <dbReference type="Rhea" id="RHEA-COMP:10132"/>
        <dbReference type="Rhea" id="RHEA-COMP:11367"/>
        <dbReference type="Rhea" id="RHEA-COMP:11368"/>
        <dbReference type="ChEBI" id="CHEBI:29950"/>
        <dbReference type="ChEBI" id="CHEBI:82612"/>
        <dbReference type="ChEBI" id="CHEBI:85445"/>
        <dbReference type="ChEBI" id="CHEBI:85448"/>
        <dbReference type="EC" id="2.1.1.63"/>
    </reaction>
</comment>
<dbReference type="InterPro" id="IPR004026">
    <property type="entry name" value="Ada_DNA_repair_Zn-bd"/>
</dbReference>
<dbReference type="EMBL" id="JAUJEB010000004">
    <property type="protein sequence ID" value="MDN5214029.1"/>
    <property type="molecule type" value="Genomic_DNA"/>
</dbReference>
<evidence type="ECO:0000256" key="1">
    <source>
        <dbReference type="ARBA" id="ARBA00001286"/>
    </source>
</evidence>
<dbReference type="Pfam" id="PF02870">
    <property type="entry name" value="Methyltransf_1N"/>
    <property type="match status" value="1"/>
</dbReference>
<keyword evidence="7 9" id="KW-0234">DNA repair</keyword>
<dbReference type="EC" id="2.1.1.63" evidence="9"/>
<evidence type="ECO:0000313" key="11">
    <source>
        <dbReference type="EMBL" id="MDN5214029.1"/>
    </source>
</evidence>
<dbReference type="PANTHER" id="PTHR10815">
    <property type="entry name" value="METHYLATED-DNA--PROTEIN-CYSTEINE METHYLTRANSFERASE"/>
    <property type="match status" value="1"/>
</dbReference>
<dbReference type="GO" id="GO:0032259">
    <property type="term" value="P:methylation"/>
    <property type="evidence" value="ECO:0007669"/>
    <property type="project" value="UniProtKB-KW"/>
</dbReference>
<dbReference type="PANTHER" id="PTHR10815:SF5">
    <property type="entry name" value="METHYLATED-DNA--PROTEIN-CYSTEINE METHYLTRANSFERASE"/>
    <property type="match status" value="1"/>
</dbReference>
<dbReference type="SUPFAM" id="SSF57884">
    <property type="entry name" value="Ada DNA repair protein, N-terminal domain (N-Ada 10)"/>
    <property type="match status" value="1"/>
</dbReference>
<dbReference type="RefSeq" id="WP_346759366.1">
    <property type="nucleotide sequence ID" value="NZ_JAUJEB010000004.1"/>
</dbReference>
<organism evidence="11 12">
    <name type="scientific">Agaribacillus aureus</name>
    <dbReference type="NCBI Taxonomy" id="3051825"/>
    <lineage>
        <taxon>Bacteria</taxon>
        <taxon>Pseudomonadati</taxon>
        <taxon>Bacteroidota</taxon>
        <taxon>Cytophagia</taxon>
        <taxon>Cytophagales</taxon>
        <taxon>Splendidivirgaceae</taxon>
        <taxon>Agaribacillus</taxon>
    </lineage>
</organism>
<reference evidence="11" key="1">
    <citation type="submission" date="2023-06" db="EMBL/GenBank/DDBJ databases">
        <title>Genomic of Agaribacillus aureum.</title>
        <authorList>
            <person name="Wang G."/>
        </authorList>
    </citation>
    <scope>NUCLEOTIDE SEQUENCE</scope>
    <source>
        <strain evidence="11">BMA12</strain>
    </source>
</reference>
<evidence type="ECO:0000313" key="12">
    <source>
        <dbReference type="Proteomes" id="UP001172083"/>
    </source>
</evidence>
<dbReference type="InterPro" id="IPR023546">
    <property type="entry name" value="MGMT"/>
</dbReference>
<dbReference type="GO" id="GO:0003908">
    <property type="term" value="F:methylated-DNA-[protein]-cysteine S-methyltransferase activity"/>
    <property type="evidence" value="ECO:0007669"/>
    <property type="project" value="UniProtKB-EC"/>
</dbReference>
<accession>A0ABT8L8D9</accession>
<dbReference type="SUPFAM" id="SSF53155">
    <property type="entry name" value="Methylated DNA-protein cysteine methyltransferase domain"/>
    <property type="match status" value="1"/>
</dbReference>
<dbReference type="Pfam" id="PF02805">
    <property type="entry name" value="Ada_Zn_binding"/>
    <property type="match status" value="1"/>
</dbReference>
<dbReference type="InterPro" id="IPR016221">
    <property type="entry name" value="Bifunct_regulatory_prot_Ada"/>
</dbReference>
<dbReference type="SMART" id="SM00342">
    <property type="entry name" value="HTH_ARAC"/>
    <property type="match status" value="1"/>
</dbReference>
<dbReference type="Gene3D" id="3.30.160.70">
    <property type="entry name" value="Methylated DNA-protein cysteine methyltransferase domain"/>
    <property type="match status" value="1"/>
</dbReference>
<sequence>MPVTNKSDIKRFYQALIQRDSQFAGVFYVGVTTTQVFCIATCRARKPKPENVIFFTTQQEAISHGFRPCKICRPLENFSEPPEDIQSLIKLVNGNPEKKISDNDLRILGYSPEKIRRWFKKHHGITFQVYQRMIRVNFAFQDLKKGAKVTDSAFESGYESLSGFGYTFKNLLGVAPENAIKKNVIHLMRLTTPLGPMLAGATEKGICLLEFADRKVLSQELKELSRLLDAVIMFGVNRHLTKVASEVEEYFKGTRKSFDVSLVSPGTRFQQKVWHQLQDIPFGEVRTYKQQAKLMQQPNAVRAVGRANGHNRISIIIPCHRVMGANGDLRGYGGGVSRKKWLLAHENSLSGTVNS</sequence>
<evidence type="ECO:0000259" key="10">
    <source>
        <dbReference type="PROSITE" id="PS01124"/>
    </source>
</evidence>
<comment type="miscellaneous">
    <text evidence="9">This enzyme catalyzes only one turnover and therefore is not strictly catalytic. According to one definition, an enzyme is a biocatalyst that acts repeatedly and over many reaction cycles.</text>
</comment>
<dbReference type="InterPro" id="IPR014048">
    <property type="entry name" value="MethylDNA_cys_MeTrfase_DNA-bd"/>
</dbReference>
<comment type="similarity">
    <text evidence="9">Belongs to the MGMT family.</text>
</comment>
<dbReference type="Gene3D" id="3.40.10.10">
    <property type="entry name" value="DNA Methylphosphotriester Repair Domain"/>
    <property type="match status" value="1"/>
</dbReference>
<feature type="domain" description="HTH araC/xylS-type" evidence="10">
    <location>
        <begin position="108"/>
        <end position="182"/>
    </location>
</feature>
<evidence type="ECO:0000256" key="9">
    <source>
        <dbReference type="HAMAP-Rule" id="MF_00772"/>
    </source>
</evidence>
<dbReference type="NCBIfam" id="TIGR00589">
    <property type="entry name" value="ogt"/>
    <property type="match status" value="1"/>
</dbReference>